<dbReference type="GO" id="GO:0009254">
    <property type="term" value="P:peptidoglycan turnover"/>
    <property type="evidence" value="ECO:0007669"/>
    <property type="project" value="TreeGrafter"/>
</dbReference>
<evidence type="ECO:0000256" key="1">
    <source>
        <dbReference type="ARBA" id="ARBA00001561"/>
    </source>
</evidence>
<evidence type="ECO:0000313" key="7">
    <source>
        <dbReference type="Proteomes" id="UP000245489"/>
    </source>
</evidence>
<dbReference type="InterPro" id="IPR051206">
    <property type="entry name" value="NAMLAA_amidase_2"/>
</dbReference>
<dbReference type="GO" id="GO:0009253">
    <property type="term" value="P:peptidoglycan catabolic process"/>
    <property type="evidence" value="ECO:0007669"/>
    <property type="project" value="InterPro"/>
</dbReference>
<dbReference type="SUPFAM" id="SSF55846">
    <property type="entry name" value="N-acetylmuramoyl-L-alanine amidase-like"/>
    <property type="match status" value="1"/>
</dbReference>
<name>A0A316DHT5_9BACT</name>
<dbReference type="GO" id="GO:0008745">
    <property type="term" value="F:N-acetylmuramoyl-L-alanine amidase activity"/>
    <property type="evidence" value="ECO:0007669"/>
    <property type="project" value="UniProtKB-EC"/>
</dbReference>
<dbReference type="EMBL" id="QGGO01000033">
    <property type="protein sequence ID" value="PWK17827.1"/>
    <property type="molecule type" value="Genomic_DNA"/>
</dbReference>
<keyword evidence="4" id="KW-0961">Cell wall biogenesis/degradation</keyword>
<dbReference type="InterPro" id="IPR002502">
    <property type="entry name" value="Amidase_domain"/>
</dbReference>
<organism evidence="6 7">
    <name type="scientific">Arcicella aurantiaca</name>
    <dbReference type="NCBI Taxonomy" id="591202"/>
    <lineage>
        <taxon>Bacteria</taxon>
        <taxon>Pseudomonadati</taxon>
        <taxon>Bacteroidota</taxon>
        <taxon>Cytophagia</taxon>
        <taxon>Cytophagales</taxon>
        <taxon>Flectobacillaceae</taxon>
        <taxon>Arcicella</taxon>
    </lineage>
</organism>
<evidence type="ECO:0000259" key="5">
    <source>
        <dbReference type="SMART" id="SM00644"/>
    </source>
</evidence>
<dbReference type="GO" id="GO:0071555">
    <property type="term" value="P:cell wall organization"/>
    <property type="evidence" value="ECO:0007669"/>
    <property type="project" value="UniProtKB-KW"/>
</dbReference>
<accession>A0A316DHT5</accession>
<dbReference type="Proteomes" id="UP000245489">
    <property type="component" value="Unassembled WGS sequence"/>
</dbReference>
<dbReference type="Gene3D" id="3.40.80.10">
    <property type="entry name" value="Peptidoglycan recognition protein-like"/>
    <property type="match status" value="1"/>
</dbReference>
<evidence type="ECO:0000256" key="4">
    <source>
        <dbReference type="ARBA" id="ARBA00023316"/>
    </source>
</evidence>
<dbReference type="PANTHER" id="PTHR30417">
    <property type="entry name" value="N-ACETYLMURAMOYL-L-ALANINE AMIDASE AMID"/>
    <property type="match status" value="1"/>
</dbReference>
<dbReference type="CDD" id="cd06583">
    <property type="entry name" value="PGRP"/>
    <property type="match status" value="1"/>
</dbReference>
<evidence type="ECO:0000256" key="3">
    <source>
        <dbReference type="ARBA" id="ARBA00022801"/>
    </source>
</evidence>
<keyword evidence="7" id="KW-1185">Reference proteome</keyword>
<feature type="domain" description="N-acetylmuramoyl-L-alanine amidase" evidence="5">
    <location>
        <begin position="45"/>
        <end position="185"/>
    </location>
</feature>
<keyword evidence="3" id="KW-0378">Hydrolase</keyword>
<evidence type="ECO:0000256" key="2">
    <source>
        <dbReference type="ARBA" id="ARBA00011901"/>
    </source>
</evidence>
<dbReference type="Pfam" id="PF01510">
    <property type="entry name" value="Amidase_2"/>
    <property type="match status" value="1"/>
</dbReference>
<comment type="catalytic activity">
    <reaction evidence="1">
        <text>Hydrolyzes the link between N-acetylmuramoyl residues and L-amino acid residues in certain cell-wall glycopeptides.</text>
        <dbReference type="EC" id="3.5.1.28"/>
    </reaction>
</comment>
<dbReference type="OrthoDB" id="9794842at2"/>
<reference evidence="6 7" key="1">
    <citation type="submission" date="2018-05" db="EMBL/GenBank/DDBJ databases">
        <title>Genomic Encyclopedia of Archaeal and Bacterial Type Strains, Phase II (KMG-II): from individual species to whole genera.</title>
        <authorList>
            <person name="Goeker M."/>
        </authorList>
    </citation>
    <scope>NUCLEOTIDE SEQUENCE [LARGE SCALE GENOMIC DNA]</scope>
    <source>
        <strain evidence="6 7">DSM 22214</strain>
    </source>
</reference>
<dbReference type="EC" id="3.5.1.28" evidence="2"/>
<dbReference type="PANTHER" id="PTHR30417:SF1">
    <property type="entry name" value="N-ACETYLMURAMOYL-L-ALANINE AMIDASE AMID"/>
    <property type="match status" value="1"/>
</dbReference>
<gene>
    <name evidence="6" type="ORF">LV89_04274</name>
</gene>
<protein>
    <recommendedName>
        <fullName evidence="2">N-acetylmuramoyl-L-alanine amidase</fullName>
        <ecNumber evidence="2">3.5.1.28</ecNumber>
    </recommendedName>
</protein>
<dbReference type="AlphaFoldDB" id="A0A316DHT5"/>
<dbReference type="RefSeq" id="WP_109744935.1">
    <property type="nucleotide sequence ID" value="NZ_QGGO01000033.1"/>
</dbReference>
<comment type="caution">
    <text evidence="6">The sequence shown here is derived from an EMBL/GenBank/DDBJ whole genome shotgun (WGS) entry which is preliminary data.</text>
</comment>
<proteinExistence type="predicted"/>
<dbReference type="SMART" id="SM00644">
    <property type="entry name" value="Ami_2"/>
    <property type="match status" value="1"/>
</dbReference>
<dbReference type="InterPro" id="IPR036505">
    <property type="entry name" value="Amidase/PGRP_sf"/>
</dbReference>
<evidence type="ECO:0000313" key="6">
    <source>
        <dbReference type="EMBL" id="PWK17827.1"/>
    </source>
</evidence>
<sequence length="217" mass="24978">MKPTILFAFLFLMAFEGFAQKITERPIIYDSTRKALSLQYLQERHGLIPTEPTISPKIIVSHWTAIPTFEGSFNTFNPVLLPNARKELKGASPLNVSIHFLVDRDGKIYRLMPENLMARHVIGLNWCALGIENVGDGDKFPLTEAQLKANIWLVKYLKKKYKSIEYLIGHHEYISFQNTALWKETDANYRTEKSDPGKEFMEKLRNGVKELNLKGSY</sequence>